<dbReference type="RefSeq" id="WP_162558584.1">
    <property type="nucleotide sequence ID" value="NZ_CP029347.1"/>
</dbReference>
<dbReference type="SUPFAM" id="SSF56925">
    <property type="entry name" value="OMPA-like"/>
    <property type="match status" value="1"/>
</dbReference>
<dbReference type="InterPro" id="IPR027385">
    <property type="entry name" value="Beta-barrel_OMP"/>
</dbReference>
<evidence type="ECO:0000313" key="4">
    <source>
        <dbReference type="EMBL" id="AWL12724.1"/>
    </source>
</evidence>
<keyword evidence="5" id="KW-1185">Reference proteome</keyword>
<accession>A0A2S2E4Z6</accession>
<reference evidence="4 5" key="1">
    <citation type="submission" date="2018-05" db="EMBL/GenBank/DDBJ databases">
        <title>Salinimonas sp. HMF8227 Genome sequencing and assembly.</title>
        <authorList>
            <person name="Kang H."/>
            <person name="Kang J."/>
            <person name="Cha I."/>
            <person name="Kim H."/>
            <person name="Joh K."/>
        </authorList>
    </citation>
    <scope>NUCLEOTIDE SEQUENCE [LARGE SCALE GENOMIC DNA]</scope>
    <source>
        <strain evidence="4 5">HMF8227</strain>
    </source>
</reference>
<feature type="chain" id="PRO_5015715015" description="Outer membrane protein beta-barrel domain-containing protein" evidence="2">
    <location>
        <begin position="27"/>
        <end position="196"/>
    </location>
</feature>
<evidence type="ECO:0000259" key="3">
    <source>
        <dbReference type="Pfam" id="PF13505"/>
    </source>
</evidence>
<sequence length="196" mass="21083">MKNLNPILLPPVVALGMLASGSTAFASEGIYAGAGMVHSGFVLDEGESTLERDQSKTSGGVYAGYKKSVLESGLFVSGEVFFNNTSHSKAYDNGDTVNVENQYGVKAMIGHEWGWGGSLYGTLGVAQYDYNIQLGDRTAGESRFGHIYGVGFDYQFNQSLSSHLELTVSGDEIDLNDEQAIDSGLVVVRWGVSYHF</sequence>
<keyword evidence="1 2" id="KW-0732">Signal</keyword>
<protein>
    <recommendedName>
        <fullName evidence="3">Outer membrane protein beta-barrel domain-containing protein</fullName>
    </recommendedName>
</protein>
<organism evidence="4 5">
    <name type="scientific">Saliniradius amylolyticus</name>
    <dbReference type="NCBI Taxonomy" id="2183582"/>
    <lineage>
        <taxon>Bacteria</taxon>
        <taxon>Pseudomonadati</taxon>
        <taxon>Pseudomonadota</taxon>
        <taxon>Gammaproteobacteria</taxon>
        <taxon>Alteromonadales</taxon>
        <taxon>Alteromonadaceae</taxon>
        <taxon>Saliniradius</taxon>
    </lineage>
</organism>
<dbReference type="KEGG" id="salh:HMF8227_02271"/>
<gene>
    <name evidence="4" type="ORF">HMF8227_02271</name>
</gene>
<feature type="domain" description="Outer membrane protein beta-barrel" evidence="3">
    <location>
        <begin position="14"/>
        <end position="196"/>
    </location>
</feature>
<dbReference type="InterPro" id="IPR011250">
    <property type="entry name" value="OMP/PagP_B-barrel"/>
</dbReference>
<dbReference type="AlphaFoldDB" id="A0A2S2E4Z6"/>
<evidence type="ECO:0000313" key="5">
    <source>
        <dbReference type="Proteomes" id="UP000245728"/>
    </source>
</evidence>
<feature type="signal peptide" evidence="2">
    <location>
        <begin position="1"/>
        <end position="26"/>
    </location>
</feature>
<evidence type="ECO:0000256" key="1">
    <source>
        <dbReference type="ARBA" id="ARBA00022729"/>
    </source>
</evidence>
<dbReference type="Pfam" id="PF13505">
    <property type="entry name" value="OMP_b-brl"/>
    <property type="match status" value="1"/>
</dbReference>
<dbReference type="EMBL" id="CP029347">
    <property type="protein sequence ID" value="AWL12724.1"/>
    <property type="molecule type" value="Genomic_DNA"/>
</dbReference>
<proteinExistence type="predicted"/>
<evidence type="ECO:0000256" key="2">
    <source>
        <dbReference type="SAM" id="SignalP"/>
    </source>
</evidence>
<dbReference type="Gene3D" id="2.40.160.20">
    <property type="match status" value="1"/>
</dbReference>
<dbReference type="Proteomes" id="UP000245728">
    <property type="component" value="Chromosome"/>
</dbReference>
<name>A0A2S2E4Z6_9ALTE</name>